<dbReference type="Gene3D" id="3.30.450.180">
    <property type="match status" value="1"/>
</dbReference>
<dbReference type="Gene3D" id="1.10.260.40">
    <property type="entry name" value="lambda repressor-like DNA-binding domains"/>
    <property type="match status" value="1"/>
</dbReference>
<keyword evidence="3" id="KW-1185">Reference proteome</keyword>
<name>A0ABW2C1V8_9PSEU</name>
<dbReference type="InterPro" id="IPR010982">
    <property type="entry name" value="Lambda_DNA-bd_dom_sf"/>
</dbReference>
<dbReference type="RefSeq" id="WP_345404538.1">
    <property type="nucleotide sequence ID" value="NZ_BAABLA010000118.1"/>
</dbReference>
<evidence type="ECO:0000259" key="1">
    <source>
        <dbReference type="PROSITE" id="PS50943"/>
    </source>
</evidence>
<dbReference type="EMBL" id="JBHSXX010000001">
    <property type="protein sequence ID" value="MFC6868064.1"/>
    <property type="molecule type" value="Genomic_DNA"/>
</dbReference>
<gene>
    <name evidence="2" type="ORF">ACFQGD_13030</name>
</gene>
<dbReference type="PANTHER" id="PTHR35010">
    <property type="entry name" value="BLL4672 PROTEIN-RELATED"/>
    <property type="match status" value="1"/>
</dbReference>
<dbReference type="PROSITE" id="PS50943">
    <property type="entry name" value="HTH_CROC1"/>
    <property type="match status" value="1"/>
</dbReference>
<sequence>MNRTELAAVLRRARSQVTPEQAGLPAGRHRRVAGLRREEVALLAGISVDYVVRLEQGRSSRPSDQVLTSLARALRLSPDERDELFHLAGTPPPAPGRIDMHVRPSVLRLIDRFTDLPTIVLSAKGDVLAWNPMASALHGDWSALPPDRRNINRLRFLPDANDPERSAVAQTPEERASTAAHAVQALRAAAARYPDDPELRRLLAELRAGSAEFAQLWEKRGAATWRNHRKTIEHPHVGALTLDCDTLHVPDADQAVVVYSAAPGTPEHEKLALLGVIGTQDLSPTR</sequence>
<reference evidence="3" key="1">
    <citation type="journal article" date="2019" name="Int. J. Syst. Evol. Microbiol.">
        <title>The Global Catalogue of Microorganisms (GCM) 10K type strain sequencing project: providing services to taxonomists for standard genome sequencing and annotation.</title>
        <authorList>
            <consortium name="The Broad Institute Genomics Platform"/>
            <consortium name="The Broad Institute Genome Sequencing Center for Infectious Disease"/>
            <person name="Wu L."/>
            <person name="Ma J."/>
        </authorList>
    </citation>
    <scope>NUCLEOTIDE SEQUENCE [LARGE SCALE GENOMIC DNA]</scope>
    <source>
        <strain evidence="3">KCTC 32255</strain>
    </source>
</reference>
<dbReference type="CDD" id="cd00093">
    <property type="entry name" value="HTH_XRE"/>
    <property type="match status" value="1"/>
</dbReference>
<accession>A0ABW2C1V8</accession>
<feature type="domain" description="HTH cro/C1-type" evidence="1">
    <location>
        <begin position="30"/>
        <end position="81"/>
    </location>
</feature>
<dbReference type="Pfam" id="PF17765">
    <property type="entry name" value="MLTR_LBD"/>
    <property type="match status" value="1"/>
</dbReference>
<comment type="caution">
    <text evidence="2">The sequence shown here is derived from an EMBL/GenBank/DDBJ whole genome shotgun (WGS) entry which is preliminary data.</text>
</comment>
<proteinExistence type="predicted"/>
<dbReference type="SUPFAM" id="SSF47413">
    <property type="entry name" value="lambda repressor-like DNA-binding domains"/>
    <property type="match status" value="1"/>
</dbReference>
<dbReference type="SMART" id="SM00530">
    <property type="entry name" value="HTH_XRE"/>
    <property type="match status" value="1"/>
</dbReference>
<dbReference type="Proteomes" id="UP001596337">
    <property type="component" value="Unassembled WGS sequence"/>
</dbReference>
<evidence type="ECO:0000313" key="2">
    <source>
        <dbReference type="EMBL" id="MFC6868064.1"/>
    </source>
</evidence>
<protein>
    <submittedName>
        <fullName evidence="2">Helix-turn-helix transcriptional regulator</fullName>
    </submittedName>
</protein>
<dbReference type="Pfam" id="PF13560">
    <property type="entry name" value="HTH_31"/>
    <property type="match status" value="1"/>
</dbReference>
<organism evidence="2 3">
    <name type="scientific">Haloechinothrix salitolerans</name>
    <dbReference type="NCBI Taxonomy" id="926830"/>
    <lineage>
        <taxon>Bacteria</taxon>
        <taxon>Bacillati</taxon>
        <taxon>Actinomycetota</taxon>
        <taxon>Actinomycetes</taxon>
        <taxon>Pseudonocardiales</taxon>
        <taxon>Pseudonocardiaceae</taxon>
        <taxon>Haloechinothrix</taxon>
    </lineage>
</organism>
<evidence type="ECO:0000313" key="3">
    <source>
        <dbReference type="Proteomes" id="UP001596337"/>
    </source>
</evidence>
<dbReference type="PANTHER" id="PTHR35010:SF2">
    <property type="entry name" value="BLL4672 PROTEIN"/>
    <property type="match status" value="1"/>
</dbReference>
<dbReference type="InterPro" id="IPR041413">
    <property type="entry name" value="MLTR_LBD"/>
</dbReference>
<dbReference type="InterPro" id="IPR001387">
    <property type="entry name" value="Cro/C1-type_HTH"/>
</dbReference>